<dbReference type="Gramene" id="KQK99986">
    <property type="protein sequence ID" value="KQK99986"/>
    <property type="gene ID" value="SETIT_011592mg"/>
</dbReference>
<organism evidence="1 2">
    <name type="scientific">Setaria italica</name>
    <name type="common">Foxtail millet</name>
    <name type="synonym">Panicum italicum</name>
    <dbReference type="NCBI Taxonomy" id="4555"/>
    <lineage>
        <taxon>Eukaryota</taxon>
        <taxon>Viridiplantae</taxon>
        <taxon>Streptophyta</taxon>
        <taxon>Embryophyta</taxon>
        <taxon>Tracheophyta</taxon>
        <taxon>Spermatophyta</taxon>
        <taxon>Magnoliopsida</taxon>
        <taxon>Liliopsida</taxon>
        <taxon>Poales</taxon>
        <taxon>Poaceae</taxon>
        <taxon>PACMAD clade</taxon>
        <taxon>Panicoideae</taxon>
        <taxon>Panicodae</taxon>
        <taxon>Paniceae</taxon>
        <taxon>Cenchrinae</taxon>
        <taxon>Setaria</taxon>
    </lineage>
</organism>
<dbReference type="AlphaFoldDB" id="K3YBJ8"/>
<reference evidence="1" key="2">
    <citation type="submission" date="2018-08" db="UniProtKB">
        <authorList>
            <consortium name="EnsemblPlants"/>
        </authorList>
    </citation>
    <scope>IDENTIFICATION</scope>
    <source>
        <strain evidence="1">Yugu1</strain>
    </source>
</reference>
<dbReference type="Proteomes" id="UP000004995">
    <property type="component" value="Unassembled WGS sequence"/>
</dbReference>
<dbReference type="EMBL" id="AGNK02004590">
    <property type="status" value="NOT_ANNOTATED_CDS"/>
    <property type="molecule type" value="Genomic_DNA"/>
</dbReference>
<dbReference type="InParanoid" id="K3YBJ8"/>
<name>K3YBJ8_SETIT</name>
<evidence type="ECO:0000313" key="1">
    <source>
        <dbReference type="EnsemblPlants" id="KQK99986"/>
    </source>
</evidence>
<proteinExistence type="predicted"/>
<dbReference type="EnsemblPlants" id="KQK99986">
    <property type="protein sequence ID" value="KQK99986"/>
    <property type="gene ID" value="SETIT_011592mg"/>
</dbReference>
<evidence type="ECO:0000313" key="2">
    <source>
        <dbReference type="Proteomes" id="UP000004995"/>
    </source>
</evidence>
<protein>
    <submittedName>
        <fullName evidence="1">Uncharacterized protein</fullName>
    </submittedName>
</protein>
<reference evidence="2" key="1">
    <citation type="journal article" date="2012" name="Nat. Biotechnol.">
        <title>Reference genome sequence of the model plant Setaria.</title>
        <authorList>
            <person name="Bennetzen J.L."/>
            <person name="Schmutz J."/>
            <person name="Wang H."/>
            <person name="Percifield R."/>
            <person name="Hawkins J."/>
            <person name="Pontaroli A.C."/>
            <person name="Estep M."/>
            <person name="Feng L."/>
            <person name="Vaughn J.N."/>
            <person name="Grimwood J."/>
            <person name="Jenkins J."/>
            <person name="Barry K."/>
            <person name="Lindquist E."/>
            <person name="Hellsten U."/>
            <person name="Deshpande S."/>
            <person name="Wang X."/>
            <person name="Wu X."/>
            <person name="Mitros T."/>
            <person name="Triplett J."/>
            <person name="Yang X."/>
            <person name="Ye C.Y."/>
            <person name="Mauro-Herrera M."/>
            <person name="Wang L."/>
            <person name="Li P."/>
            <person name="Sharma M."/>
            <person name="Sharma R."/>
            <person name="Ronald P.C."/>
            <person name="Panaud O."/>
            <person name="Kellogg E.A."/>
            <person name="Brutnell T.P."/>
            <person name="Doust A.N."/>
            <person name="Tuskan G.A."/>
            <person name="Rokhsar D."/>
            <person name="Devos K.M."/>
        </authorList>
    </citation>
    <scope>NUCLEOTIDE SEQUENCE [LARGE SCALE GENOMIC DNA]</scope>
    <source>
        <strain evidence="2">cv. Yugu1</strain>
    </source>
</reference>
<sequence>MKKKSYKPETSQELFYHNLTKHFYHCGPVYAIFLFSNIGSPPRMVQTYLMTSMPQLD</sequence>
<keyword evidence="2" id="KW-1185">Reference proteome</keyword>
<accession>K3YBJ8</accession>
<dbReference type="HOGENOM" id="CLU_3000074_0_0_1"/>